<dbReference type="Proteomes" id="UP001195624">
    <property type="component" value="Unassembled WGS sequence"/>
</dbReference>
<evidence type="ECO:0000313" key="1">
    <source>
        <dbReference type="EMBL" id="MBP2166884.1"/>
    </source>
</evidence>
<organism evidence="1 2">
    <name type="scientific">Winslowiella toletana</name>
    <dbReference type="NCBI Taxonomy" id="92490"/>
    <lineage>
        <taxon>Bacteria</taxon>
        <taxon>Pseudomonadati</taxon>
        <taxon>Pseudomonadota</taxon>
        <taxon>Gammaproteobacteria</taxon>
        <taxon>Enterobacterales</taxon>
        <taxon>Erwiniaceae</taxon>
        <taxon>Winslowiella</taxon>
    </lineage>
</organism>
<reference evidence="2" key="1">
    <citation type="submission" date="2023-07" db="EMBL/GenBank/DDBJ databases">
        <title>Genome mining of underrepresented organisms for secondary metabolites.</title>
        <authorList>
            <person name="D'Agostino P.M."/>
        </authorList>
    </citation>
    <scope>NUCLEOTIDE SEQUENCE [LARGE SCALE GENOMIC DNA]</scope>
    <source>
        <strain evidence="2">WS4403</strain>
    </source>
</reference>
<evidence type="ECO:0000313" key="2">
    <source>
        <dbReference type="Proteomes" id="UP001195624"/>
    </source>
</evidence>
<comment type="caution">
    <text evidence="1">The sequence shown here is derived from an EMBL/GenBank/DDBJ whole genome shotgun (WGS) entry which is preliminary data.</text>
</comment>
<sequence>MIDLTKYETEAIKFNFTMPGSLITATDRYTAQYGHYKNRSAFLSTPARHELVRG</sequence>
<protein>
    <submittedName>
        <fullName evidence="1">Uncharacterized protein</fullName>
    </submittedName>
</protein>
<gene>
    <name evidence="1" type="ORF">J2125_000076</name>
</gene>
<name>A0ABS4P2L4_9GAMM</name>
<dbReference type="EMBL" id="JAGGMQ010000001">
    <property type="protein sequence ID" value="MBP2166884.1"/>
    <property type="molecule type" value="Genomic_DNA"/>
</dbReference>
<dbReference type="RefSeq" id="WP_017799877.1">
    <property type="nucleotide sequence ID" value="NZ_JAGGMQ010000001.1"/>
</dbReference>
<accession>A0ABS4P2L4</accession>
<proteinExistence type="predicted"/>
<keyword evidence="2" id="KW-1185">Reference proteome</keyword>